<dbReference type="Proteomes" id="UP000004834">
    <property type="component" value="Unassembled WGS sequence"/>
</dbReference>
<organism evidence="1 2">
    <name type="scientific">Myroides odoratimimus CIP 101113</name>
    <dbReference type="NCBI Taxonomy" id="883154"/>
    <lineage>
        <taxon>Bacteria</taxon>
        <taxon>Pseudomonadati</taxon>
        <taxon>Bacteroidota</taxon>
        <taxon>Flavobacteriia</taxon>
        <taxon>Flavobacteriales</taxon>
        <taxon>Flavobacteriaceae</taxon>
        <taxon>Myroides</taxon>
    </lineage>
</organism>
<evidence type="ECO:0000313" key="2">
    <source>
        <dbReference type="Proteomes" id="UP000004834"/>
    </source>
</evidence>
<accession>A0AAV3F4L5</accession>
<evidence type="ECO:0000313" key="1">
    <source>
        <dbReference type="EMBL" id="EHO13467.1"/>
    </source>
</evidence>
<dbReference type="EMBL" id="AGEE01000010">
    <property type="protein sequence ID" value="EHO13467.1"/>
    <property type="molecule type" value="Genomic_DNA"/>
</dbReference>
<gene>
    <name evidence="1" type="ORF">HMPREF9715_01341</name>
</gene>
<name>A0AAV3F4L5_9FLAO</name>
<reference evidence="1 2" key="1">
    <citation type="submission" date="2011-11" db="EMBL/GenBank/DDBJ databases">
        <title>The Genome Sequence of Myroides odoratimimus CIP 101113.</title>
        <authorList>
            <person name="Earl A."/>
            <person name="Ward D."/>
            <person name="Feldgarden M."/>
            <person name="Gevers D."/>
            <person name="Huys G."/>
            <person name="Young S.K."/>
            <person name="Zeng Q."/>
            <person name="Gargeya S."/>
            <person name="Fitzgerald M."/>
            <person name="Haas B."/>
            <person name="Abouelleil A."/>
            <person name="Alvarado L."/>
            <person name="Arachchi H.M."/>
            <person name="Berlin A."/>
            <person name="Brown A."/>
            <person name="Chapman S.B."/>
            <person name="Chen Z."/>
            <person name="Dunbar C."/>
            <person name="Freedman E."/>
            <person name="Gearin G."/>
            <person name="Goldberg J."/>
            <person name="Griggs A."/>
            <person name="Gujja S."/>
            <person name="Heiman D."/>
            <person name="Howarth C."/>
            <person name="Larson L."/>
            <person name="Lui A."/>
            <person name="MacDonald P.J.P."/>
            <person name="Montmayeur A."/>
            <person name="Murphy C."/>
            <person name="Neiman D."/>
            <person name="Pearson M."/>
            <person name="Priest M."/>
            <person name="Roberts A."/>
            <person name="Saif S."/>
            <person name="Shea T."/>
            <person name="Shenoy N."/>
            <person name="Sisk P."/>
            <person name="Stolte C."/>
            <person name="Sykes S."/>
            <person name="Wortman J."/>
            <person name="Nusbaum C."/>
            <person name="Birren B."/>
        </authorList>
    </citation>
    <scope>NUCLEOTIDE SEQUENCE [LARGE SCALE GENOMIC DNA]</scope>
    <source>
        <strain evidence="1 2">CIP 101113</strain>
    </source>
</reference>
<protein>
    <submittedName>
        <fullName evidence="1">Uncharacterized protein</fullName>
    </submittedName>
</protein>
<comment type="caution">
    <text evidence="1">The sequence shown here is derived from an EMBL/GenBank/DDBJ whole genome shotgun (WGS) entry which is preliminary data.</text>
</comment>
<proteinExistence type="predicted"/>
<sequence length="42" mass="4947">MIDSNMLINDFKALIEERLTYAVLSIISFEEYKVLCMLFSQN</sequence>
<dbReference type="AlphaFoldDB" id="A0AAV3F4L5"/>